<comment type="caution">
    <text evidence="2">The sequence shown here is derived from an EMBL/GenBank/DDBJ whole genome shotgun (WGS) entry which is preliminary data.</text>
</comment>
<proteinExistence type="predicted"/>
<evidence type="ECO:0000313" key="2">
    <source>
        <dbReference type="EMBL" id="KAL0109919.1"/>
    </source>
</evidence>
<gene>
    <name evidence="2" type="ORF">PUN28_013514</name>
</gene>
<dbReference type="EMBL" id="JADYXP020000014">
    <property type="protein sequence ID" value="KAL0109919.1"/>
    <property type="molecule type" value="Genomic_DNA"/>
</dbReference>
<accession>A0AAW2F5K5</accession>
<dbReference type="InterPro" id="IPR038113">
    <property type="entry name" value="MITD1_C_sf"/>
</dbReference>
<dbReference type="PANTHER" id="PTHR21222:SF1">
    <property type="entry name" value="MIT DOMAIN-CONTAINING PROTEIN 1"/>
    <property type="match status" value="1"/>
</dbReference>
<dbReference type="PANTHER" id="PTHR21222">
    <property type="entry name" value="MIT DOMAIN-CONTAINING PROTEIN 1"/>
    <property type="match status" value="1"/>
</dbReference>
<organism evidence="2 3">
    <name type="scientific">Cardiocondyla obscurior</name>
    <dbReference type="NCBI Taxonomy" id="286306"/>
    <lineage>
        <taxon>Eukaryota</taxon>
        <taxon>Metazoa</taxon>
        <taxon>Ecdysozoa</taxon>
        <taxon>Arthropoda</taxon>
        <taxon>Hexapoda</taxon>
        <taxon>Insecta</taxon>
        <taxon>Pterygota</taxon>
        <taxon>Neoptera</taxon>
        <taxon>Endopterygota</taxon>
        <taxon>Hymenoptera</taxon>
        <taxon>Apocrita</taxon>
        <taxon>Aculeata</taxon>
        <taxon>Formicoidea</taxon>
        <taxon>Formicidae</taxon>
        <taxon>Myrmicinae</taxon>
        <taxon>Cardiocondyla</taxon>
    </lineage>
</organism>
<dbReference type="InterPro" id="IPR052817">
    <property type="entry name" value="MIT_domain_contain_protein1"/>
</dbReference>
<evidence type="ECO:0000259" key="1">
    <source>
        <dbReference type="SMART" id="SM00745"/>
    </source>
</evidence>
<name>A0AAW2F5K5_9HYME</name>
<evidence type="ECO:0000313" key="3">
    <source>
        <dbReference type="Proteomes" id="UP001430953"/>
    </source>
</evidence>
<keyword evidence="3" id="KW-1185">Reference proteome</keyword>
<dbReference type="Gene3D" id="3.30.870.30">
    <property type="entry name" value="MITD, C-terminal phospholipase D-like domain"/>
    <property type="match status" value="1"/>
</dbReference>
<feature type="domain" description="MIT" evidence="1">
    <location>
        <begin position="12"/>
        <end position="94"/>
    </location>
</feature>
<reference evidence="2 3" key="1">
    <citation type="submission" date="2023-03" db="EMBL/GenBank/DDBJ databases">
        <title>High recombination rates correlate with genetic variation in Cardiocondyla obscurior ants.</title>
        <authorList>
            <person name="Errbii M."/>
        </authorList>
    </citation>
    <scope>NUCLEOTIDE SEQUENCE [LARGE SCALE GENOMIC DNA]</scope>
    <source>
        <strain evidence="2">Alpha-2009</strain>
        <tissue evidence="2">Whole body</tissue>
    </source>
</reference>
<dbReference type="Pfam" id="PF04212">
    <property type="entry name" value="MIT"/>
    <property type="match status" value="1"/>
</dbReference>
<dbReference type="InterPro" id="IPR007330">
    <property type="entry name" value="MIT_dom"/>
</dbReference>
<protein>
    <recommendedName>
        <fullName evidence="1">MIT domain-containing protein</fullName>
    </recommendedName>
</protein>
<dbReference type="CDD" id="cd02685">
    <property type="entry name" value="MIT_C"/>
    <property type="match status" value="1"/>
</dbReference>
<dbReference type="Gene3D" id="1.20.58.80">
    <property type="entry name" value="Phosphotransferase system, lactose/cellobiose-type IIA subunit"/>
    <property type="match status" value="1"/>
</dbReference>
<dbReference type="InterPro" id="IPR036181">
    <property type="entry name" value="MIT_dom_sf"/>
</dbReference>
<dbReference type="SUPFAM" id="SSF116846">
    <property type="entry name" value="MIT domain"/>
    <property type="match status" value="1"/>
</dbReference>
<dbReference type="Proteomes" id="UP001430953">
    <property type="component" value="Unassembled WGS sequence"/>
</dbReference>
<dbReference type="SMART" id="SM00745">
    <property type="entry name" value="MIT"/>
    <property type="match status" value="1"/>
</dbReference>
<dbReference type="AlphaFoldDB" id="A0AAW2F5K5"/>
<dbReference type="Pfam" id="PF16565">
    <property type="entry name" value="MIT_C"/>
    <property type="match status" value="1"/>
</dbReference>
<dbReference type="InterPro" id="IPR032341">
    <property type="entry name" value="MITD1_C"/>
</dbReference>
<sequence>MCGSLLGKPKYGEDMESAAAAILKRAVDMDKKEQYTVALVLYHEGVQLLCNVMKEIKNDSTKAEKKEYLARKADEYVSRAEIIKKLIEKKKLDDVHKKSTEPETKKSAEIHRELIKIESGSTGYGYTSVFGRFLDDNITYVDIEDPYIRTSHQCQNLVRLCELIVQKCRVLTRISLLTTYEQQEAEQISRLAELKESLASRNISFNFSFNEELHDRQITFSSGWVIKIGRGLDYFKPSKGRFVLGSCDLELRPCRETTIDIFHISHLKGETKSDEFNK</sequence>